<feature type="non-terminal residue" evidence="2">
    <location>
        <position position="1"/>
    </location>
</feature>
<comment type="caution">
    <text evidence="2">The sequence shown here is derived from an EMBL/GenBank/DDBJ whole genome shotgun (WGS) entry which is preliminary data.</text>
</comment>
<dbReference type="EMBL" id="JAVRRR010000626">
    <property type="protein sequence ID" value="KAK5141215.1"/>
    <property type="molecule type" value="Genomic_DNA"/>
</dbReference>
<feature type="compositionally biased region" description="Low complexity" evidence="1">
    <location>
        <begin position="148"/>
        <end position="167"/>
    </location>
</feature>
<evidence type="ECO:0000256" key="1">
    <source>
        <dbReference type="SAM" id="MobiDB-lite"/>
    </source>
</evidence>
<proteinExistence type="predicted"/>
<feature type="compositionally biased region" description="Polar residues" evidence="1">
    <location>
        <begin position="293"/>
        <end position="304"/>
    </location>
</feature>
<feature type="compositionally biased region" description="Basic and acidic residues" evidence="1">
    <location>
        <begin position="254"/>
        <end position="285"/>
    </location>
</feature>
<protein>
    <submittedName>
        <fullName evidence="2">THO2 plays a role in transcriptional elongation</fullName>
    </submittedName>
</protein>
<feature type="compositionally biased region" description="Basic and acidic residues" evidence="1">
    <location>
        <begin position="202"/>
        <end position="221"/>
    </location>
</feature>
<evidence type="ECO:0000313" key="2">
    <source>
        <dbReference type="EMBL" id="KAK5141215.1"/>
    </source>
</evidence>
<sequence>NRPSHHQSFEPRNMASQMDQRQQQQSQAAAASPSKVTDDLAGMNPERLKLFTNIGSSSAPPNQSSPASAPPSGPRAAAGRPPTNAPTGPSPATAAPPSGPASTVDRQRGRRQGGVINQALQQSTPASVAQSSRSQDVSFRGASSRQNSIAMSSAAAVTAVQAIAPQIDFQQRNHDAQPRNDSQSNRPDLRVGPRQDFPQHGQRAETRDDGRARRHEEERPRGSRHPSRERRPDDQPPQRAPPSGVNEGSNNRGAPRDDRRGRDEHDGSSRDLRSGPRAEDNRRAPTDVPTSMPGPSQNNFQQSGFGPESRRQGPALADGRRGGLRSEDFRGGRREDDRRDGAGRGAAREDVPPNGDRKRRHEEQPFGPEKRRRSGR</sequence>
<dbReference type="Proteomes" id="UP001308179">
    <property type="component" value="Unassembled WGS sequence"/>
</dbReference>
<feature type="compositionally biased region" description="Low complexity" evidence="1">
    <location>
        <begin position="15"/>
        <end position="34"/>
    </location>
</feature>
<feature type="compositionally biased region" description="Basic and acidic residues" evidence="1">
    <location>
        <begin position="318"/>
        <end position="351"/>
    </location>
</feature>
<feature type="region of interest" description="Disordered" evidence="1">
    <location>
        <begin position="1"/>
        <end position="376"/>
    </location>
</feature>
<feature type="compositionally biased region" description="Low complexity" evidence="1">
    <location>
        <begin position="55"/>
        <end position="67"/>
    </location>
</feature>
<keyword evidence="3" id="KW-1185">Reference proteome</keyword>
<name>A0ABR0KZQ3_9PEZI</name>
<evidence type="ECO:0000313" key="3">
    <source>
        <dbReference type="Proteomes" id="UP001308179"/>
    </source>
</evidence>
<gene>
    <name evidence="2" type="primary">RLR1_1</name>
    <name evidence="2" type="ORF">LTR32_006176</name>
</gene>
<accession>A0ABR0KZQ3</accession>
<feature type="compositionally biased region" description="Polar residues" evidence="1">
    <location>
        <begin position="118"/>
        <end position="147"/>
    </location>
</feature>
<feature type="compositionally biased region" description="Low complexity" evidence="1">
    <location>
        <begin position="74"/>
        <end position="103"/>
    </location>
</feature>
<organism evidence="2 3">
    <name type="scientific">Rachicladosporium monterosium</name>
    <dbReference type="NCBI Taxonomy" id="1507873"/>
    <lineage>
        <taxon>Eukaryota</taxon>
        <taxon>Fungi</taxon>
        <taxon>Dikarya</taxon>
        <taxon>Ascomycota</taxon>
        <taxon>Pezizomycotina</taxon>
        <taxon>Dothideomycetes</taxon>
        <taxon>Dothideomycetidae</taxon>
        <taxon>Cladosporiales</taxon>
        <taxon>Cladosporiaceae</taxon>
        <taxon>Rachicladosporium</taxon>
    </lineage>
</organism>
<reference evidence="2 3" key="1">
    <citation type="submission" date="2023-08" db="EMBL/GenBank/DDBJ databases">
        <title>Black Yeasts Isolated from many extreme environments.</title>
        <authorList>
            <person name="Coleine C."/>
            <person name="Stajich J.E."/>
            <person name="Selbmann L."/>
        </authorList>
    </citation>
    <scope>NUCLEOTIDE SEQUENCE [LARGE SCALE GENOMIC DNA]</scope>
    <source>
        <strain evidence="2 3">CCFEE 5386</strain>
    </source>
</reference>